<organism evidence="3 4">
    <name type="scientific">Streptosporangium jomthongense</name>
    <dbReference type="NCBI Taxonomy" id="1193683"/>
    <lineage>
        <taxon>Bacteria</taxon>
        <taxon>Bacillati</taxon>
        <taxon>Actinomycetota</taxon>
        <taxon>Actinomycetes</taxon>
        <taxon>Streptosporangiales</taxon>
        <taxon>Streptosporangiaceae</taxon>
        <taxon>Streptosporangium</taxon>
    </lineage>
</organism>
<reference evidence="4" key="1">
    <citation type="journal article" date="2019" name="Int. J. Syst. Evol. Microbiol.">
        <title>The Global Catalogue of Microorganisms (GCM) 10K type strain sequencing project: providing services to taxonomists for standard genome sequencing and annotation.</title>
        <authorList>
            <consortium name="The Broad Institute Genomics Platform"/>
            <consortium name="The Broad Institute Genome Sequencing Center for Infectious Disease"/>
            <person name="Wu L."/>
            <person name="Ma J."/>
        </authorList>
    </citation>
    <scope>NUCLEOTIDE SEQUENCE [LARGE SCALE GENOMIC DNA]</scope>
    <source>
        <strain evidence="4">TBRC 7912</strain>
    </source>
</reference>
<feature type="region of interest" description="Disordered" evidence="1">
    <location>
        <begin position="1"/>
        <end position="28"/>
    </location>
</feature>
<dbReference type="EMBL" id="JBHSBC010000009">
    <property type="protein sequence ID" value="MFC3980570.1"/>
    <property type="molecule type" value="Genomic_DNA"/>
</dbReference>
<dbReference type="NCBIfam" id="TIGR01451">
    <property type="entry name" value="B_ant_repeat"/>
    <property type="match status" value="2"/>
</dbReference>
<dbReference type="Proteomes" id="UP001595698">
    <property type="component" value="Unassembled WGS sequence"/>
</dbReference>
<dbReference type="InterPro" id="IPR001434">
    <property type="entry name" value="OmcB-like_DUF11"/>
</dbReference>
<evidence type="ECO:0000256" key="1">
    <source>
        <dbReference type="SAM" id="MobiDB-lite"/>
    </source>
</evidence>
<keyword evidence="4" id="KW-1185">Reference proteome</keyword>
<evidence type="ECO:0000313" key="3">
    <source>
        <dbReference type="EMBL" id="MFC3980570.1"/>
    </source>
</evidence>
<dbReference type="PANTHER" id="PTHR34819">
    <property type="entry name" value="LARGE CYSTEINE-RICH PERIPLASMIC PROTEIN OMCB"/>
    <property type="match status" value="1"/>
</dbReference>
<gene>
    <name evidence="3" type="ORF">ACFOYY_10585</name>
</gene>
<dbReference type="InterPro" id="IPR013783">
    <property type="entry name" value="Ig-like_fold"/>
</dbReference>
<evidence type="ECO:0000313" key="4">
    <source>
        <dbReference type="Proteomes" id="UP001595698"/>
    </source>
</evidence>
<name>A0ABV8EYQ3_9ACTN</name>
<accession>A0ABV8EYQ3</accession>
<dbReference type="InterPro" id="IPR047589">
    <property type="entry name" value="DUF11_rpt"/>
</dbReference>
<dbReference type="Pfam" id="PF01345">
    <property type="entry name" value="DUF11"/>
    <property type="match status" value="2"/>
</dbReference>
<dbReference type="RefSeq" id="WP_386189600.1">
    <property type="nucleotide sequence ID" value="NZ_JBHSBC010000009.1"/>
</dbReference>
<dbReference type="InterPro" id="IPR051172">
    <property type="entry name" value="Chlamydia_OmcB"/>
</dbReference>
<feature type="domain" description="DUF11" evidence="2">
    <location>
        <begin position="79"/>
        <end position="187"/>
    </location>
</feature>
<feature type="compositionally biased region" description="Low complexity" evidence="1">
    <location>
        <begin position="1"/>
        <end position="20"/>
    </location>
</feature>
<dbReference type="Gene3D" id="2.60.40.10">
    <property type="entry name" value="Immunoglobulins"/>
    <property type="match status" value="2"/>
</dbReference>
<protein>
    <submittedName>
        <fullName evidence="3">DUF11 domain-containing protein</fullName>
    </submittedName>
</protein>
<feature type="domain" description="DUF11" evidence="2">
    <location>
        <begin position="196"/>
        <end position="307"/>
    </location>
</feature>
<comment type="caution">
    <text evidence="3">The sequence shown here is derived from an EMBL/GenBank/DDBJ whole genome shotgun (WGS) entry which is preliminary data.</text>
</comment>
<dbReference type="PANTHER" id="PTHR34819:SF3">
    <property type="entry name" value="CELL SURFACE PROTEIN"/>
    <property type="match status" value="1"/>
</dbReference>
<proteinExistence type="predicted"/>
<sequence>MMALPTSASAAGTTGAPRAGKIAKTAHVDRMGKVARRAKTARGPVLRHRARAAADQKRARLVVHHRTVLRETPRVLRIRQADPEATVNAGQNGIYTLSVTNNGPAVATNVVVTDTLDSRLEIVPPLPEGCTAAGQVVTCTVASLAVGATQTWDITVRVRPDTPVGTVIPNVADVDSDNSTPETSNNANINVAAESDLSITKTAGTLNSGGTGTYTITVTNNGPSDDTGVVVTDTLPAGLTFVSSTPPGCTAAGQVVTCEVGTLAAGASTSITLNVNVDAKLTGTVSNTASVTGDNSDPDTDNNTVTIDTPINAVADLTITKSVRAG</sequence>
<evidence type="ECO:0000259" key="2">
    <source>
        <dbReference type="Pfam" id="PF01345"/>
    </source>
</evidence>